<protein>
    <submittedName>
        <fullName evidence="3">Recombinase family protein</fullName>
    </submittedName>
</protein>
<accession>A0ABW9IV93</accession>
<dbReference type="InterPro" id="IPR036162">
    <property type="entry name" value="Resolvase-like_N_sf"/>
</dbReference>
<dbReference type="Proteomes" id="UP001631993">
    <property type="component" value="Unassembled WGS sequence"/>
</dbReference>
<sequence length="523" mass="57761">MVVKLPKQVALYCRLSYAPDGSVEKVERQEADCRQLAVRMGWTVSERHVFVDNSRSAWQRTRKRPAWDQLLAAVEAGEIDAIIVYHGDRMIRQPFDLETLISLAESRGLRVASPSGTRDLDSPDDRFILRIEAAQACRESDNISRRVARGVKARVGKGLPGTAGGKRPYGWGVEAGTRVKTDPESGEERRVPFFDTTQPVAKEIRFIQRGIERQLAGMNQASVVRWLNSQGAVTTEGNPWTAKSWRNVVLAPRVAGLIEHDGSLHKAVWKGAVSVDVWEAVKALYAASAALSPYQGRERKHLLTGIGECYRCHKGAGTGCEGATCVGPHHTVRSKPTGGRNRKESRIYFCPQCRGIGRNLELLDAYVEGRVLRLLSSEAFAKELNTAMEAGSGADLMTEITALEQRRDKVKADLEALADHPDVDPTLAVLSVGSFNRKIAELRGQLDVPAKLRRLVDLTGIGQQEWRSRPIDVRSTVVRDLFRVIILPTSWRGPGFDPSSVRLERRSLGPHAARGMQSSPSLG</sequence>
<dbReference type="RefSeq" id="WP_409097745.1">
    <property type="nucleotide sequence ID" value="NZ_JBJVNE010000024.1"/>
</dbReference>
<dbReference type="InterPro" id="IPR050639">
    <property type="entry name" value="SSR_resolvase"/>
</dbReference>
<dbReference type="PANTHER" id="PTHR30461">
    <property type="entry name" value="DNA-INVERTASE FROM LAMBDOID PROPHAGE"/>
    <property type="match status" value="1"/>
</dbReference>
<evidence type="ECO:0000259" key="2">
    <source>
        <dbReference type="PROSITE" id="PS51736"/>
    </source>
</evidence>
<dbReference type="Gene3D" id="3.90.1750.20">
    <property type="entry name" value="Putative Large Serine Recombinase, Chain B, Domain 2"/>
    <property type="match status" value="1"/>
</dbReference>
<name>A0ABW9IV93_STRGJ</name>
<feature type="region of interest" description="Disordered" evidence="1">
    <location>
        <begin position="166"/>
        <end position="189"/>
    </location>
</feature>
<dbReference type="PANTHER" id="PTHR30461:SF23">
    <property type="entry name" value="DNA RECOMBINASE-RELATED"/>
    <property type="match status" value="1"/>
</dbReference>
<evidence type="ECO:0000256" key="1">
    <source>
        <dbReference type="SAM" id="MobiDB-lite"/>
    </source>
</evidence>
<dbReference type="InterPro" id="IPR011109">
    <property type="entry name" value="DNA_bind_recombinase_dom"/>
</dbReference>
<dbReference type="InterPro" id="IPR006119">
    <property type="entry name" value="Resolv_N"/>
</dbReference>
<evidence type="ECO:0000313" key="4">
    <source>
        <dbReference type="Proteomes" id="UP001631993"/>
    </source>
</evidence>
<comment type="caution">
    <text evidence="3">The sequence shown here is derived from an EMBL/GenBank/DDBJ whole genome shotgun (WGS) entry which is preliminary data.</text>
</comment>
<keyword evidence="4" id="KW-1185">Reference proteome</keyword>
<proteinExistence type="predicted"/>
<gene>
    <name evidence="3" type="ORF">ACKI1S_38340</name>
</gene>
<reference evidence="3 4" key="1">
    <citation type="submission" date="2024-12" db="EMBL/GenBank/DDBJ databases">
        <title>Forecasting of Potato common scab and diversities of Pathogenic streptomyces spp. in china.</title>
        <authorList>
            <person name="Handique U."/>
            <person name="Wu J."/>
        </authorList>
    </citation>
    <scope>NUCLEOTIDE SEQUENCE [LARGE SCALE GENOMIC DNA]</scope>
    <source>
        <strain evidence="3 4">ZRIMU1585</strain>
    </source>
</reference>
<dbReference type="Pfam" id="PF00239">
    <property type="entry name" value="Resolvase"/>
    <property type="match status" value="1"/>
</dbReference>
<evidence type="ECO:0000313" key="3">
    <source>
        <dbReference type="EMBL" id="MFM9651982.1"/>
    </source>
</evidence>
<feature type="domain" description="Resolvase/invertase-type recombinase catalytic" evidence="2">
    <location>
        <begin position="8"/>
        <end position="158"/>
    </location>
</feature>
<feature type="compositionally biased region" description="Basic and acidic residues" evidence="1">
    <location>
        <begin position="177"/>
        <end position="189"/>
    </location>
</feature>
<dbReference type="PROSITE" id="PS51736">
    <property type="entry name" value="RECOMBINASES_3"/>
    <property type="match status" value="1"/>
</dbReference>
<dbReference type="CDD" id="cd00338">
    <property type="entry name" value="Ser_Recombinase"/>
    <property type="match status" value="1"/>
</dbReference>
<dbReference type="SMART" id="SM00857">
    <property type="entry name" value="Resolvase"/>
    <property type="match status" value="1"/>
</dbReference>
<dbReference type="Pfam" id="PF07508">
    <property type="entry name" value="Recombinase"/>
    <property type="match status" value="1"/>
</dbReference>
<dbReference type="EMBL" id="JBJVNE010000024">
    <property type="protein sequence ID" value="MFM9651982.1"/>
    <property type="molecule type" value="Genomic_DNA"/>
</dbReference>
<dbReference type="SUPFAM" id="SSF53041">
    <property type="entry name" value="Resolvase-like"/>
    <property type="match status" value="1"/>
</dbReference>
<dbReference type="InterPro" id="IPR038109">
    <property type="entry name" value="DNA_bind_recomb_sf"/>
</dbReference>
<dbReference type="Gene3D" id="3.40.50.1390">
    <property type="entry name" value="Resolvase, N-terminal catalytic domain"/>
    <property type="match status" value="1"/>
</dbReference>
<organism evidence="3 4">
    <name type="scientific">Streptomyces galilaeus</name>
    <dbReference type="NCBI Taxonomy" id="33899"/>
    <lineage>
        <taxon>Bacteria</taxon>
        <taxon>Bacillati</taxon>
        <taxon>Actinomycetota</taxon>
        <taxon>Actinomycetes</taxon>
        <taxon>Kitasatosporales</taxon>
        <taxon>Streptomycetaceae</taxon>
        <taxon>Streptomyces</taxon>
    </lineage>
</organism>